<dbReference type="EMBL" id="CAKKLH010000310">
    <property type="protein sequence ID" value="CAH0111126.1"/>
    <property type="molecule type" value="Genomic_DNA"/>
</dbReference>
<accession>A0A8J2RZ11</accession>
<evidence type="ECO:0000313" key="2">
    <source>
        <dbReference type="EMBL" id="CAH0111126.1"/>
    </source>
</evidence>
<gene>
    <name evidence="2" type="ORF">DGAL_LOCUS14737</name>
</gene>
<comment type="caution">
    <text evidence="2">The sequence shown here is derived from an EMBL/GenBank/DDBJ whole genome shotgun (WGS) entry which is preliminary data.</text>
</comment>
<feature type="coiled-coil region" evidence="1">
    <location>
        <begin position="46"/>
        <end position="76"/>
    </location>
</feature>
<feature type="coiled-coil region" evidence="1">
    <location>
        <begin position="103"/>
        <end position="162"/>
    </location>
</feature>
<protein>
    <submittedName>
        <fullName evidence="2">Uncharacterized protein</fullName>
    </submittedName>
</protein>
<keyword evidence="1" id="KW-0175">Coiled coil</keyword>
<evidence type="ECO:0000256" key="1">
    <source>
        <dbReference type="SAM" id="Coils"/>
    </source>
</evidence>
<keyword evidence="3" id="KW-1185">Reference proteome</keyword>
<name>A0A8J2RZ11_9CRUS</name>
<reference evidence="2" key="1">
    <citation type="submission" date="2021-11" db="EMBL/GenBank/DDBJ databases">
        <authorList>
            <person name="Schell T."/>
        </authorList>
    </citation>
    <scope>NUCLEOTIDE SEQUENCE</scope>
    <source>
        <strain evidence="2">M5</strain>
    </source>
</reference>
<evidence type="ECO:0000313" key="3">
    <source>
        <dbReference type="Proteomes" id="UP000789390"/>
    </source>
</evidence>
<sequence>MQLSRINLGKFRDSQSFQDRNVRVRYTNAELSAPIKLMEHAELTVTDEWNNLKEQLKEAVMKMEKMNDELTKVKRDFTIKLDATAKLSSGELSSVKSDSAAAVMKLGEKNNELTNKLEGTRRELEKTKTELEKTRSGLSKTVNNLSEKINETEKKLTNFSTEFKMNIQRVGHEIEVTEGNVKKDLRGKNFQQIGNCNKKFGLDDDGIEQHEIGRCGFDQNVKW</sequence>
<dbReference type="OrthoDB" id="425925at2759"/>
<dbReference type="AlphaFoldDB" id="A0A8J2RZ11"/>
<proteinExistence type="predicted"/>
<dbReference type="Proteomes" id="UP000789390">
    <property type="component" value="Unassembled WGS sequence"/>
</dbReference>
<organism evidence="2 3">
    <name type="scientific">Daphnia galeata</name>
    <dbReference type="NCBI Taxonomy" id="27404"/>
    <lineage>
        <taxon>Eukaryota</taxon>
        <taxon>Metazoa</taxon>
        <taxon>Ecdysozoa</taxon>
        <taxon>Arthropoda</taxon>
        <taxon>Crustacea</taxon>
        <taxon>Branchiopoda</taxon>
        <taxon>Diplostraca</taxon>
        <taxon>Cladocera</taxon>
        <taxon>Anomopoda</taxon>
        <taxon>Daphniidae</taxon>
        <taxon>Daphnia</taxon>
    </lineage>
</organism>